<evidence type="ECO:0000313" key="2">
    <source>
        <dbReference type="Proteomes" id="UP000828390"/>
    </source>
</evidence>
<dbReference type="EMBL" id="JAIWYP010000009">
    <property type="protein sequence ID" value="KAH3779176.1"/>
    <property type="molecule type" value="Genomic_DNA"/>
</dbReference>
<name>A0A9D4EG92_DREPO</name>
<proteinExistence type="predicted"/>
<comment type="caution">
    <text evidence="1">The sequence shown here is derived from an EMBL/GenBank/DDBJ whole genome shotgun (WGS) entry which is preliminary data.</text>
</comment>
<accession>A0A9D4EG92</accession>
<sequence length="52" mass="5791">MTPGNNIKANASVIEGADGNHLADRLRSPKHADQIKQRNIYQYPLQPDSSLF</sequence>
<reference evidence="1" key="1">
    <citation type="journal article" date="2019" name="bioRxiv">
        <title>The Genome of the Zebra Mussel, Dreissena polymorpha: A Resource for Invasive Species Research.</title>
        <authorList>
            <person name="McCartney M.A."/>
            <person name="Auch B."/>
            <person name="Kono T."/>
            <person name="Mallez S."/>
            <person name="Zhang Y."/>
            <person name="Obille A."/>
            <person name="Becker A."/>
            <person name="Abrahante J.E."/>
            <person name="Garbe J."/>
            <person name="Badalamenti J.P."/>
            <person name="Herman A."/>
            <person name="Mangelson H."/>
            <person name="Liachko I."/>
            <person name="Sullivan S."/>
            <person name="Sone E.D."/>
            <person name="Koren S."/>
            <person name="Silverstein K.A.T."/>
            <person name="Beckman K.B."/>
            <person name="Gohl D.M."/>
        </authorList>
    </citation>
    <scope>NUCLEOTIDE SEQUENCE</scope>
    <source>
        <strain evidence="1">Duluth1</strain>
        <tissue evidence="1">Whole animal</tissue>
    </source>
</reference>
<reference evidence="1" key="2">
    <citation type="submission" date="2020-11" db="EMBL/GenBank/DDBJ databases">
        <authorList>
            <person name="McCartney M.A."/>
            <person name="Auch B."/>
            <person name="Kono T."/>
            <person name="Mallez S."/>
            <person name="Becker A."/>
            <person name="Gohl D.M."/>
            <person name="Silverstein K.A.T."/>
            <person name="Koren S."/>
            <person name="Bechman K.B."/>
            <person name="Herman A."/>
            <person name="Abrahante J.E."/>
            <person name="Garbe J."/>
        </authorList>
    </citation>
    <scope>NUCLEOTIDE SEQUENCE</scope>
    <source>
        <strain evidence="1">Duluth1</strain>
        <tissue evidence="1">Whole animal</tissue>
    </source>
</reference>
<gene>
    <name evidence="1" type="ORF">DPMN_180655</name>
</gene>
<organism evidence="1 2">
    <name type="scientific">Dreissena polymorpha</name>
    <name type="common">Zebra mussel</name>
    <name type="synonym">Mytilus polymorpha</name>
    <dbReference type="NCBI Taxonomy" id="45954"/>
    <lineage>
        <taxon>Eukaryota</taxon>
        <taxon>Metazoa</taxon>
        <taxon>Spiralia</taxon>
        <taxon>Lophotrochozoa</taxon>
        <taxon>Mollusca</taxon>
        <taxon>Bivalvia</taxon>
        <taxon>Autobranchia</taxon>
        <taxon>Heteroconchia</taxon>
        <taxon>Euheterodonta</taxon>
        <taxon>Imparidentia</taxon>
        <taxon>Neoheterodontei</taxon>
        <taxon>Myida</taxon>
        <taxon>Dreissenoidea</taxon>
        <taxon>Dreissenidae</taxon>
        <taxon>Dreissena</taxon>
    </lineage>
</organism>
<evidence type="ECO:0000313" key="1">
    <source>
        <dbReference type="EMBL" id="KAH3779176.1"/>
    </source>
</evidence>
<protein>
    <submittedName>
        <fullName evidence="1">Uncharacterized protein</fullName>
    </submittedName>
</protein>
<dbReference type="AlphaFoldDB" id="A0A9D4EG92"/>
<keyword evidence="2" id="KW-1185">Reference proteome</keyword>
<dbReference type="Proteomes" id="UP000828390">
    <property type="component" value="Unassembled WGS sequence"/>
</dbReference>